<feature type="domain" description="Poly A polymerase head" evidence="12">
    <location>
        <begin position="29"/>
        <end position="149"/>
    </location>
</feature>
<evidence type="ECO:0000256" key="7">
    <source>
        <dbReference type="ARBA" id="ARBA00022800"/>
    </source>
</evidence>
<dbReference type="GO" id="GO:0005524">
    <property type="term" value="F:ATP binding"/>
    <property type="evidence" value="ECO:0007669"/>
    <property type="project" value="UniProtKB-UniRule"/>
</dbReference>
<dbReference type="InterPro" id="IPR032810">
    <property type="entry name" value="CCA-adding_enz_C"/>
</dbReference>
<dbReference type="Pfam" id="PF13735">
    <property type="entry name" value="tRNA_NucTran2_2"/>
    <property type="match status" value="1"/>
</dbReference>
<feature type="binding site" evidence="11">
    <location>
        <position position="34"/>
    </location>
    <ligand>
        <name>CTP</name>
        <dbReference type="ChEBI" id="CHEBI:37563"/>
    </ligand>
</feature>
<dbReference type="InterPro" id="IPR023068">
    <property type="entry name" value="CCA-adding_enz_firmicutes"/>
</dbReference>
<dbReference type="Pfam" id="PF01743">
    <property type="entry name" value="PolyA_pol"/>
    <property type="match status" value="1"/>
</dbReference>
<keyword evidence="9 11" id="KW-0460">Magnesium</keyword>
<feature type="binding site" evidence="11">
    <location>
        <position position="34"/>
    </location>
    <ligand>
        <name>ATP</name>
        <dbReference type="ChEBI" id="CHEBI:30616"/>
    </ligand>
</feature>
<dbReference type="Gene3D" id="1.10.3090.10">
    <property type="entry name" value="cca-adding enzyme, domain 2"/>
    <property type="match status" value="1"/>
</dbReference>
<evidence type="ECO:0000313" key="16">
    <source>
        <dbReference type="Proteomes" id="UP000234384"/>
    </source>
</evidence>
<dbReference type="EMBL" id="PKHE01000010">
    <property type="protein sequence ID" value="PKY89063.1"/>
    <property type="molecule type" value="Genomic_DNA"/>
</dbReference>
<evidence type="ECO:0000256" key="11">
    <source>
        <dbReference type="HAMAP-Rule" id="MF_01263"/>
    </source>
</evidence>
<dbReference type="GO" id="GO:0160016">
    <property type="term" value="F:CCACCA tRNA nucleotidyltransferase activity"/>
    <property type="evidence" value="ECO:0007669"/>
    <property type="project" value="RHEA"/>
</dbReference>
<feature type="binding site" evidence="11">
    <location>
        <position position="118"/>
    </location>
    <ligand>
        <name>CTP</name>
        <dbReference type="ChEBI" id="CHEBI:37563"/>
    </ligand>
</feature>
<keyword evidence="4 11" id="KW-0548">Nucleotidyltransferase</keyword>
<evidence type="ECO:0000256" key="6">
    <source>
        <dbReference type="ARBA" id="ARBA00022741"/>
    </source>
</evidence>
<dbReference type="InterPro" id="IPR002646">
    <property type="entry name" value="PolA_pol_head_dom"/>
</dbReference>
<keyword evidence="10 11" id="KW-0694">RNA-binding</keyword>
<comment type="cofactor">
    <cofactor evidence="1 11">
        <name>Mg(2+)</name>
        <dbReference type="ChEBI" id="CHEBI:18420"/>
    </cofactor>
</comment>
<protein>
    <recommendedName>
        <fullName evidence="11">CCA-adding enzyme</fullName>
        <ecNumber evidence="11">2.7.7.72</ecNumber>
    </recommendedName>
    <alternativeName>
        <fullName evidence="11">CCA tRNA nucleotidyltransferase</fullName>
    </alternativeName>
    <alternativeName>
        <fullName evidence="11">tRNA CCA-pyrophosphorylase</fullName>
    </alternativeName>
    <alternativeName>
        <fullName evidence="11">tRNA adenylyl-/cytidylyl- transferase</fullName>
    </alternativeName>
    <alternativeName>
        <fullName evidence="11">tRNA nucleotidyltransferase</fullName>
    </alternativeName>
    <alternativeName>
        <fullName evidence="11">tRNA-NT</fullName>
    </alternativeName>
</protein>
<keyword evidence="3 11" id="KW-0819">tRNA processing</keyword>
<dbReference type="Proteomes" id="UP000234384">
    <property type="component" value="Unassembled WGS sequence"/>
</dbReference>
<feature type="binding site" evidence="11">
    <location>
        <position position="37"/>
    </location>
    <ligand>
        <name>ATP</name>
        <dbReference type="ChEBI" id="CHEBI:30616"/>
    </ligand>
</feature>
<evidence type="ECO:0000256" key="5">
    <source>
        <dbReference type="ARBA" id="ARBA00022723"/>
    </source>
</evidence>
<evidence type="ECO:0000256" key="1">
    <source>
        <dbReference type="ARBA" id="ARBA00001946"/>
    </source>
</evidence>
<evidence type="ECO:0000313" key="15">
    <source>
        <dbReference type="EMBL" id="PKY89063.1"/>
    </source>
</evidence>
<feature type="binding site" evidence="11">
    <location>
        <position position="170"/>
    </location>
    <ligand>
        <name>CTP</name>
        <dbReference type="ChEBI" id="CHEBI:37563"/>
    </ligand>
</feature>
<dbReference type="GO" id="GO:0001680">
    <property type="term" value="P:tRNA 3'-terminal CCA addition"/>
    <property type="evidence" value="ECO:0007669"/>
    <property type="project" value="UniProtKB-UniRule"/>
</dbReference>
<dbReference type="GO" id="GO:0042245">
    <property type="term" value="P:RNA repair"/>
    <property type="evidence" value="ECO:0007669"/>
    <property type="project" value="UniProtKB-KW"/>
</dbReference>
<dbReference type="HAMAP" id="MF_01263">
    <property type="entry name" value="CCA_bact_type3"/>
    <property type="match status" value="1"/>
</dbReference>
<dbReference type="InterPro" id="IPR043519">
    <property type="entry name" value="NT_sf"/>
</dbReference>
<dbReference type="Gene3D" id="3.30.460.10">
    <property type="entry name" value="Beta Polymerase, domain 2"/>
    <property type="match status" value="1"/>
</dbReference>
<comment type="catalytic activity">
    <reaction evidence="11">
        <text>a tRNA precursor + 2 CTP + ATP = a tRNA with a 3' CCA end + 3 diphosphate</text>
        <dbReference type="Rhea" id="RHEA:14433"/>
        <dbReference type="Rhea" id="RHEA-COMP:10465"/>
        <dbReference type="Rhea" id="RHEA-COMP:10468"/>
        <dbReference type="ChEBI" id="CHEBI:30616"/>
        <dbReference type="ChEBI" id="CHEBI:33019"/>
        <dbReference type="ChEBI" id="CHEBI:37563"/>
        <dbReference type="ChEBI" id="CHEBI:74896"/>
        <dbReference type="ChEBI" id="CHEBI:83071"/>
        <dbReference type="EC" id="2.7.7.72"/>
    </reaction>
</comment>
<proteinExistence type="inferred from homology"/>
<dbReference type="InterPro" id="IPR050264">
    <property type="entry name" value="Bact_CCA-adding_enz_type3_sf"/>
</dbReference>
<dbReference type="InterPro" id="IPR032828">
    <property type="entry name" value="PolyA_RNA-bd"/>
</dbReference>
<keyword evidence="2 11" id="KW-0808">Transferase</keyword>
<evidence type="ECO:0000259" key="13">
    <source>
        <dbReference type="Pfam" id="PF12627"/>
    </source>
</evidence>
<evidence type="ECO:0000256" key="4">
    <source>
        <dbReference type="ARBA" id="ARBA00022695"/>
    </source>
</evidence>
<feature type="domain" description="tRNA nucleotidyltransferase/poly(A) polymerase RNA and SrmB- binding" evidence="13">
    <location>
        <begin position="176"/>
        <end position="234"/>
    </location>
</feature>
<dbReference type="NCBIfam" id="NF009814">
    <property type="entry name" value="PRK13299.1"/>
    <property type="match status" value="1"/>
</dbReference>
<keyword evidence="5 11" id="KW-0479">Metal-binding</keyword>
<evidence type="ECO:0000256" key="9">
    <source>
        <dbReference type="ARBA" id="ARBA00022842"/>
    </source>
</evidence>
<dbReference type="PANTHER" id="PTHR46173:SF1">
    <property type="entry name" value="CCA TRNA NUCLEOTIDYLTRANSFERASE 1, MITOCHONDRIAL"/>
    <property type="match status" value="1"/>
</dbReference>
<comment type="function">
    <text evidence="11">Catalyzes the addition and repair of the essential 3'-terminal CCA sequence in tRNAs without using a nucleic acid template. Adds these three nucleotides in the order of C, C, and A to the tRNA nucleotide-73, using CTP and ATP as substrates and producing inorganic pyrophosphate. tRNA 3'-terminal CCA addition is required both for tRNA processing and repair. Also involved in tRNA surveillance by mediating tandem CCA addition to generate a CCACCA at the 3' terminus of unstable tRNAs. While stable tRNAs receive only 3'-terminal CCA, unstable tRNAs are marked with CCACCA and rapidly degraded.</text>
</comment>
<feature type="binding site" evidence="11">
    <location>
        <position position="161"/>
    </location>
    <ligand>
        <name>ATP</name>
        <dbReference type="ChEBI" id="CHEBI:30616"/>
    </ligand>
</feature>
<dbReference type="EC" id="2.7.7.72" evidence="11"/>
<feature type="binding site" evidence="11">
    <location>
        <position position="167"/>
    </location>
    <ligand>
        <name>ATP</name>
        <dbReference type="ChEBI" id="CHEBI:30616"/>
    </ligand>
</feature>
<dbReference type="PANTHER" id="PTHR46173">
    <property type="entry name" value="CCA TRNA NUCLEOTIDYLTRANSFERASE 1, MITOCHONDRIAL"/>
    <property type="match status" value="1"/>
</dbReference>
<dbReference type="Pfam" id="PF12627">
    <property type="entry name" value="PolyA_pol_RNAbd"/>
    <property type="match status" value="1"/>
</dbReference>
<evidence type="ECO:0000256" key="2">
    <source>
        <dbReference type="ARBA" id="ARBA00022679"/>
    </source>
</evidence>
<dbReference type="GO" id="GO:0000287">
    <property type="term" value="F:magnesium ion binding"/>
    <property type="evidence" value="ECO:0007669"/>
    <property type="project" value="UniProtKB-UniRule"/>
</dbReference>
<feature type="binding site" evidence="11">
    <location>
        <position position="167"/>
    </location>
    <ligand>
        <name>CTP</name>
        <dbReference type="ChEBI" id="CHEBI:37563"/>
    </ligand>
</feature>
<keyword evidence="8 11" id="KW-0067">ATP-binding</keyword>
<evidence type="ECO:0000259" key="14">
    <source>
        <dbReference type="Pfam" id="PF13735"/>
    </source>
</evidence>
<gene>
    <name evidence="11" type="primary">cca</name>
    <name evidence="15" type="ORF">CYJ57_04815</name>
</gene>
<dbReference type="Gene3D" id="1.10.246.80">
    <property type="match status" value="1"/>
</dbReference>
<feature type="binding site" evidence="11">
    <location>
        <position position="164"/>
    </location>
    <ligand>
        <name>ATP</name>
        <dbReference type="ChEBI" id="CHEBI:30616"/>
    </ligand>
</feature>
<keyword evidence="7 11" id="KW-0692">RNA repair</keyword>
<evidence type="ECO:0000256" key="8">
    <source>
        <dbReference type="ARBA" id="ARBA00022840"/>
    </source>
</evidence>
<comment type="caution">
    <text evidence="15">The sequence shown here is derived from an EMBL/GenBank/DDBJ whole genome shotgun (WGS) entry which is preliminary data.</text>
</comment>
<dbReference type="OrthoDB" id="9805698at2"/>
<feature type="binding site" evidence="11">
    <location>
        <position position="161"/>
    </location>
    <ligand>
        <name>CTP</name>
        <dbReference type="ChEBI" id="CHEBI:37563"/>
    </ligand>
</feature>
<dbReference type="GO" id="GO:0000049">
    <property type="term" value="F:tRNA binding"/>
    <property type="evidence" value="ECO:0007669"/>
    <property type="project" value="UniProtKB-UniRule"/>
</dbReference>
<comment type="miscellaneous">
    <text evidence="11">A single active site specifically recognizes both ATP and CTP and is responsible for their addition.</text>
</comment>
<dbReference type="AlphaFoldDB" id="A0A2I1K0C8"/>
<feature type="binding site" evidence="11">
    <location>
        <position position="164"/>
    </location>
    <ligand>
        <name>CTP</name>
        <dbReference type="ChEBI" id="CHEBI:37563"/>
    </ligand>
</feature>
<feature type="binding site" evidence="11">
    <location>
        <position position="170"/>
    </location>
    <ligand>
        <name>ATP</name>
        <dbReference type="ChEBI" id="CHEBI:30616"/>
    </ligand>
</feature>
<name>A0A2I1K0C8_9LACT</name>
<evidence type="ECO:0000256" key="10">
    <source>
        <dbReference type="ARBA" id="ARBA00022884"/>
    </source>
</evidence>
<feature type="binding site" evidence="11">
    <location>
        <position position="37"/>
    </location>
    <ligand>
        <name>CTP</name>
        <dbReference type="ChEBI" id="CHEBI:37563"/>
    </ligand>
</feature>
<dbReference type="GO" id="GO:0004810">
    <property type="term" value="F:CCA tRNA nucleotidyltransferase activity"/>
    <property type="evidence" value="ECO:0007669"/>
    <property type="project" value="UniProtKB-UniRule"/>
</dbReference>
<accession>A0A2I1K0C8</accession>
<dbReference type="SUPFAM" id="SSF81891">
    <property type="entry name" value="Poly A polymerase C-terminal region-like"/>
    <property type="match status" value="1"/>
</dbReference>
<feature type="binding site" evidence="11">
    <location>
        <position position="47"/>
    </location>
    <ligand>
        <name>Mg(2+)</name>
        <dbReference type="ChEBI" id="CHEBI:18420"/>
    </ligand>
</feature>
<dbReference type="CDD" id="cd05398">
    <property type="entry name" value="NT_ClassII-CCAase"/>
    <property type="match status" value="1"/>
</dbReference>
<dbReference type="SUPFAM" id="SSF81301">
    <property type="entry name" value="Nucleotidyltransferase"/>
    <property type="match status" value="1"/>
</dbReference>
<evidence type="ECO:0000256" key="3">
    <source>
        <dbReference type="ARBA" id="ARBA00022694"/>
    </source>
</evidence>
<reference evidence="15 16" key="1">
    <citation type="submission" date="2017-12" db="EMBL/GenBank/DDBJ databases">
        <title>Phylogenetic diversity of female urinary microbiome.</title>
        <authorList>
            <person name="Thomas-White K."/>
            <person name="Wolfe A.J."/>
        </authorList>
    </citation>
    <scope>NUCLEOTIDE SEQUENCE [LARGE SCALE GENOMIC DNA]</scope>
    <source>
        <strain evidence="15 16">UMB0898</strain>
    </source>
</reference>
<comment type="similarity">
    <text evidence="11">Belongs to the tRNA nucleotidyltransferase/poly(A) polymerase family. Bacterial CCA-adding enzyme type 3 subfamily.</text>
</comment>
<evidence type="ECO:0000259" key="12">
    <source>
        <dbReference type="Pfam" id="PF01743"/>
    </source>
</evidence>
<organism evidence="15 16">
    <name type="scientific">Falseniella ignava</name>
    <dbReference type="NCBI Taxonomy" id="137730"/>
    <lineage>
        <taxon>Bacteria</taxon>
        <taxon>Bacillati</taxon>
        <taxon>Bacillota</taxon>
        <taxon>Bacilli</taxon>
        <taxon>Lactobacillales</taxon>
        <taxon>Aerococcaceae</taxon>
        <taxon>Falseniella</taxon>
    </lineage>
</organism>
<feature type="binding site" evidence="11">
    <location>
        <position position="49"/>
    </location>
    <ligand>
        <name>Mg(2+)</name>
        <dbReference type="ChEBI" id="CHEBI:18420"/>
    </ligand>
</feature>
<sequence>MIVKLTLNHPLFQSALPLIQQIESHGYEAYFIGGCVRDTLLNRPINDIDIATSAFPQEIAEIFSHTVDVGIEHGTIGIVYHGELYEVTTFRSESTYTDHRRPDEVTFIRSLEEDTLRRDFTINALAFDGQGNLYDYHGGLDDLQQKIIRCVGQPYERFNEDALRMMRAIRFASQLGFKIEDNTLLAIESLSPSLAHIAIERIRIEFIKFLEGDYFTQTAHLLETTHLSAQLPGFNQVNVKRLLDRLIEKVEPLLTPRSQYRELIWAFITQLLGYSEQETMRYLKDWTHSNDFIRLVLQIREFLDLIQKNQVTAMAIYTLDTGVIRQVQDYLDAHHLSVENYLLQKEQLPIQTRKELAIDGKRLMDMFNLNRGGPMIGDILANLEMRVINRQLENKSRVLEDYVRQHYSVVGDMNVK</sequence>
<keyword evidence="6 11" id="KW-0547">Nucleotide-binding</keyword>
<comment type="subunit">
    <text evidence="11">Homodimer.</text>
</comment>
<comment type="catalytic activity">
    <reaction evidence="11">
        <text>a tRNA with a 3' CCA end + 2 CTP + ATP = a tRNA with a 3' CCACCA end + 3 diphosphate</text>
        <dbReference type="Rhea" id="RHEA:76235"/>
        <dbReference type="Rhea" id="RHEA-COMP:10468"/>
        <dbReference type="Rhea" id="RHEA-COMP:18655"/>
        <dbReference type="ChEBI" id="CHEBI:30616"/>
        <dbReference type="ChEBI" id="CHEBI:33019"/>
        <dbReference type="ChEBI" id="CHEBI:37563"/>
        <dbReference type="ChEBI" id="CHEBI:83071"/>
        <dbReference type="ChEBI" id="CHEBI:195187"/>
    </reaction>
</comment>
<feature type="domain" description="CCA-adding enzyme C-terminal" evidence="14">
    <location>
        <begin position="260"/>
        <end position="402"/>
    </location>
</feature>
<feature type="binding site" evidence="11">
    <location>
        <position position="118"/>
    </location>
    <ligand>
        <name>ATP</name>
        <dbReference type="ChEBI" id="CHEBI:30616"/>
    </ligand>
</feature>